<dbReference type="Pfam" id="PF14033">
    <property type="entry name" value="DUF4246"/>
    <property type="match status" value="1"/>
</dbReference>
<evidence type="ECO:0000259" key="1">
    <source>
        <dbReference type="Pfam" id="PF14033"/>
    </source>
</evidence>
<sequence length="542" mass="62686">MDTHMLALSTRIRNQPNWTKDRILPEKRRLWHKWGKGSGLCNDEVAFVLDELEYYAGICKPEHGMEVGCFDMIWTSDILVDKELCNKLAGQFEAFKQRRDNRKYVRWHCCWQDVTTLCVVCPSSNMLDFNRTRIHEDMQLRSPEDALKYVGCGKRPESTKEWEKLYARQGSSVSISWGFMNALSSWRTQSVLPSEVYVDAAGNARFMTYINNIHPIKHKQLYTTIERALTAVIPLFEELLTDMVYPLRLRIFEDISNGIDVRPRVPEINKISDTFIKKYSEWYHKTKFVPLPSGKFTMPKRPSYPFSLRRQRLQVVVGSTEYIVPPTRSNTGDVAIIALNYTFKVPNERIIAAAACYYKMENISSAKQGVSLHYCEDTWGHYHDHENDMFSDGQGDEHLLDLQNDTADRTFIDTSLAPSCSLGKQNIKEGTCLCFSALYDSNQLEVELVDLAKQGIIKDLAFYLVDPSVRRISTEIVPPQQTNWWMDEIFSLPFFQKIPWLIVERIKYYISNDDGFYVDRLVRDSICTDSDGEYEAIICGGL</sequence>
<name>A0A9W8G7Z8_9FUNG</name>
<dbReference type="AlphaFoldDB" id="A0A9W8G7Z8"/>
<dbReference type="PANTHER" id="PTHR33119:SF1">
    <property type="entry name" value="FE2OG DIOXYGENASE DOMAIN-CONTAINING PROTEIN"/>
    <property type="match status" value="1"/>
</dbReference>
<dbReference type="Proteomes" id="UP001151518">
    <property type="component" value="Unassembled WGS sequence"/>
</dbReference>
<dbReference type="PANTHER" id="PTHR33119">
    <property type="entry name" value="IFI3P"/>
    <property type="match status" value="1"/>
</dbReference>
<comment type="caution">
    <text evidence="2">The sequence shown here is derived from an EMBL/GenBank/DDBJ whole genome shotgun (WGS) entry which is preliminary data.</text>
</comment>
<evidence type="ECO:0000313" key="2">
    <source>
        <dbReference type="EMBL" id="KAJ2681050.1"/>
    </source>
</evidence>
<evidence type="ECO:0000313" key="3">
    <source>
        <dbReference type="Proteomes" id="UP001151518"/>
    </source>
</evidence>
<dbReference type="EMBL" id="JANBTW010000001">
    <property type="protein sequence ID" value="KAJ2681050.1"/>
    <property type="molecule type" value="Genomic_DNA"/>
</dbReference>
<dbReference type="InterPro" id="IPR049192">
    <property type="entry name" value="DUF4246_C"/>
</dbReference>
<accession>A0A9W8G7Z8</accession>
<organism evidence="2 3">
    <name type="scientific">Coemansia spiralis</name>
    <dbReference type="NCBI Taxonomy" id="417178"/>
    <lineage>
        <taxon>Eukaryota</taxon>
        <taxon>Fungi</taxon>
        <taxon>Fungi incertae sedis</taxon>
        <taxon>Zoopagomycota</taxon>
        <taxon>Kickxellomycotina</taxon>
        <taxon>Kickxellomycetes</taxon>
        <taxon>Kickxellales</taxon>
        <taxon>Kickxellaceae</taxon>
        <taxon>Coemansia</taxon>
    </lineage>
</organism>
<dbReference type="InterPro" id="IPR025340">
    <property type="entry name" value="DUF4246"/>
</dbReference>
<feature type="domain" description="DUF4246" evidence="1">
    <location>
        <begin position="45"/>
        <end position="487"/>
    </location>
</feature>
<reference evidence="2" key="1">
    <citation type="submission" date="2022-07" db="EMBL/GenBank/DDBJ databases">
        <title>Phylogenomic reconstructions and comparative analyses of Kickxellomycotina fungi.</title>
        <authorList>
            <person name="Reynolds N.K."/>
            <person name="Stajich J.E."/>
            <person name="Barry K."/>
            <person name="Grigoriev I.V."/>
            <person name="Crous P."/>
            <person name="Smith M.E."/>
        </authorList>
    </citation>
    <scope>NUCLEOTIDE SEQUENCE</scope>
    <source>
        <strain evidence="2">NRRL 3115</strain>
    </source>
</reference>
<protein>
    <recommendedName>
        <fullName evidence="1">DUF4246 domain-containing protein</fullName>
    </recommendedName>
</protein>
<gene>
    <name evidence="2" type="ORF">GGI25_000003</name>
</gene>
<proteinExistence type="predicted"/>
<dbReference type="OrthoDB" id="415532at2759"/>